<evidence type="ECO:0000313" key="3">
    <source>
        <dbReference type="Proteomes" id="UP001472677"/>
    </source>
</evidence>
<dbReference type="EMBL" id="JBBPBM010000019">
    <property type="protein sequence ID" value="KAK8553976.1"/>
    <property type="molecule type" value="Genomic_DNA"/>
</dbReference>
<evidence type="ECO:0000313" key="2">
    <source>
        <dbReference type="EMBL" id="KAK8553976.1"/>
    </source>
</evidence>
<evidence type="ECO:0000259" key="1">
    <source>
        <dbReference type="Pfam" id="PF13456"/>
    </source>
</evidence>
<dbReference type="InterPro" id="IPR044730">
    <property type="entry name" value="RNase_H-like_dom_plant"/>
</dbReference>
<name>A0ABR2E7I3_9ROSI</name>
<dbReference type="InterPro" id="IPR002156">
    <property type="entry name" value="RNaseH_domain"/>
</dbReference>
<comment type="caution">
    <text evidence="2">The sequence shown here is derived from an EMBL/GenBank/DDBJ whole genome shotgun (WGS) entry which is preliminary data.</text>
</comment>
<reference evidence="2 3" key="1">
    <citation type="journal article" date="2024" name="G3 (Bethesda)">
        <title>Genome assembly of Hibiscus sabdariffa L. provides insights into metabolisms of medicinal natural products.</title>
        <authorList>
            <person name="Kim T."/>
        </authorList>
    </citation>
    <scope>NUCLEOTIDE SEQUENCE [LARGE SCALE GENOMIC DNA]</scope>
    <source>
        <strain evidence="2">TK-2024</strain>
        <tissue evidence="2">Old leaves</tissue>
    </source>
</reference>
<proteinExistence type="predicted"/>
<accession>A0ABR2E7I3</accession>
<dbReference type="SUPFAM" id="SSF53098">
    <property type="entry name" value="Ribonuclease H-like"/>
    <property type="match status" value="1"/>
</dbReference>
<dbReference type="InterPro" id="IPR036397">
    <property type="entry name" value="RNaseH_sf"/>
</dbReference>
<feature type="domain" description="RNase H type-1" evidence="1">
    <location>
        <begin position="266"/>
        <end position="385"/>
    </location>
</feature>
<dbReference type="Pfam" id="PF13456">
    <property type="entry name" value="RVT_3"/>
    <property type="match status" value="1"/>
</dbReference>
<dbReference type="PANTHER" id="PTHR47723">
    <property type="entry name" value="OS05G0353850 PROTEIN"/>
    <property type="match status" value="1"/>
</dbReference>
<dbReference type="InterPro" id="IPR012337">
    <property type="entry name" value="RNaseH-like_sf"/>
</dbReference>
<keyword evidence="3" id="KW-1185">Reference proteome</keyword>
<organism evidence="2 3">
    <name type="scientific">Hibiscus sabdariffa</name>
    <name type="common">roselle</name>
    <dbReference type="NCBI Taxonomy" id="183260"/>
    <lineage>
        <taxon>Eukaryota</taxon>
        <taxon>Viridiplantae</taxon>
        <taxon>Streptophyta</taxon>
        <taxon>Embryophyta</taxon>
        <taxon>Tracheophyta</taxon>
        <taxon>Spermatophyta</taxon>
        <taxon>Magnoliopsida</taxon>
        <taxon>eudicotyledons</taxon>
        <taxon>Gunneridae</taxon>
        <taxon>Pentapetalae</taxon>
        <taxon>rosids</taxon>
        <taxon>malvids</taxon>
        <taxon>Malvales</taxon>
        <taxon>Malvaceae</taxon>
        <taxon>Malvoideae</taxon>
        <taxon>Hibiscus</taxon>
    </lineage>
</organism>
<dbReference type="Proteomes" id="UP001472677">
    <property type="component" value="Unassembled WGS sequence"/>
</dbReference>
<dbReference type="Gene3D" id="3.30.420.10">
    <property type="entry name" value="Ribonuclease H-like superfamily/Ribonuclease H"/>
    <property type="match status" value="1"/>
</dbReference>
<sequence length="417" mass="47570">MYCVAEHPDFKAVIERAWDMNRSIIDNLQRCQEGLTHWNATTFGHIGQRKHRLLARLKGDGSLVDFWYDSWVGDVGPLCLLCPSQWRQGLPHVSVRAMVTMTEEWWWDGFQQMLPATALLAIAVIKPPTNDLTVDSVGWGCLLTNSDRYRRHLTDDPSCSICGAAHESVLHVLRGCVEARALWLRVIKDDKLNEFLLMEEKQWMLMNLQKPDYFPKSGTNWDQGQRLLEESLRARIPSRIGRASALWQLGLNVRWSAPPFSWIKVNIDGARNMRSGLTTCGGVGRDLNGNWCFGFSRALGLCSSLDAELWGVYEGLATAWSLGFSRIIVETDCRDAYEMVAHGNPRQLGSSLLSGLIELQHRPWEIQFSFVRREGNVPADIMARLAWRGYPEYRRYMEPPLEVSDALQLDMESLLMQ</sequence>
<dbReference type="CDD" id="cd06222">
    <property type="entry name" value="RNase_H_like"/>
    <property type="match status" value="1"/>
</dbReference>
<dbReference type="InterPro" id="IPR053151">
    <property type="entry name" value="RNase_H-like"/>
</dbReference>
<gene>
    <name evidence="2" type="ORF">V6N12_030955</name>
</gene>
<dbReference type="PANTHER" id="PTHR47723:SF19">
    <property type="entry name" value="POLYNUCLEOTIDYL TRANSFERASE, RIBONUCLEASE H-LIKE SUPERFAMILY PROTEIN"/>
    <property type="match status" value="1"/>
</dbReference>
<protein>
    <recommendedName>
        <fullName evidence="1">RNase H type-1 domain-containing protein</fullName>
    </recommendedName>
</protein>